<dbReference type="EMBL" id="LQYT01000130">
    <property type="protein sequence ID" value="KYD09384.1"/>
    <property type="molecule type" value="Genomic_DNA"/>
</dbReference>
<organism evidence="2 3">
    <name type="scientific">Caldibacillus debilis</name>
    <dbReference type="NCBI Taxonomy" id="301148"/>
    <lineage>
        <taxon>Bacteria</taxon>
        <taxon>Bacillati</taxon>
        <taxon>Bacillota</taxon>
        <taxon>Bacilli</taxon>
        <taxon>Bacillales</taxon>
        <taxon>Bacillaceae</taxon>
        <taxon>Caldibacillus</taxon>
    </lineage>
</organism>
<accession>A0A150LAS9</accession>
<evidence type="ECO:0000256" key="1">
    <source>
        <dbReference type="SAM" id="MobiDB-lite"/>
    </source>
</evidence>
<sequence length="63" mass="6735">MQTGIILAGGRGRPGEEFAHPAPPVSRREKVSGRGPFLRKALPAARFLKKTGTVGSCRGRPDH</sequence>
<name>A0A150LAS9_9BACI</name>
<comment type="caution">
    <text evidence="2">The sequence shown here is derived from an EMBL/GenBank/DDBJ whole genome shotgun (WGS) entry which is preliminary data.</text>
</comment>
<dbReference type="AlphaFoldDB" id="A0A150LAS9"/>
<proteinExistence type="predicted"/>
<gene>
    <name evidence="2" type="ORF">B4135_3708</name>
</gene>
<protein>
    <submittedName>
        <fullName evidence="2">Uncharacterized protein</fullName>
    </submittedName>
</protein>
<dbReference type="Proteomes" id="UP000075683">
    <property type="component" value="Unassembled WGS sequence"/>
</dbReference>
<evidence type="ECO:0000313" key="2">
    <source>
        <dbReference type="EMBL" id="KYD09384.1"/>
    </source>
</evidence>
<evidence type="ECO:0000313" key="3">
    <source>
        <dbReference type="Proteomes" id="UP000075683"/>
    </source>
</evidence>
<feature type="region of interest" description="Disordered" evidence="1">
    <location>
        <begin position="1"/>
        <end position="34"/>
    </location>
</feature>
<reference evidence="2 3" key="1">
    <citation type="submission" date="2016-01" db="EMBL/GenBank/DDBJ databases">
        <title>Draft Genome Sequences of Seven Thermophilic Sporeformers Isolated from Foods.</title>
        <authorList>
            <person name="Berendsen E.M."/>
            <person name="Wells-Bennik M.H."/>
            <person name="Krawcyk A.O."/>
            <person name="De Jong A."/>
            <person name="Holsappel S."/>
            <person name="Eijlander R.T."/>
            <person name="Kuipers O.P."/>
        </authorList>
    </citation>
    <scope>NUCLEOTIDE SEQUENCE [LARGE SCALE GENOMIC DNA]</scope>
    <source>
        <strain evidence="2 3">B4135</strain>
    </source>
</reference>
<dbReference type="STRING" id="301148.B4135_3708"/>